<dbReference type="GO" id="GO:0002098">
    <property type="term" value="P:tRNA wobble uridine modification"/>
    <property type="evidence" value="ECO:0007669"/>
    <property type="project" value="TreeGrafter"/>
</dbReference>
<dbReference type="InterPro" id="IPR013216">
    <property type="entry name" value="Methyltransf_11"/>
</dbReference>
<dbReference type="InterPro" id="IPR035979">
    <property type="entry name" value="RBD_domain_sf"/>
</dbReference>
<feature type="domain" description="Methyltransferase type 11" evidence="4">
    <location>
        <begin position="388"/>
        <end position="474"/>
    </location>
</feature>
<evidence type="ECO:0000259" key="5">
    <source>
        <dbReference type="Pfam" id="PF13532"/>
    </source>
</evidence>
<dbReference type="GO" id="GO:0030488">
    <property type="term" value="P:tRNA methylation"/>
    <property type="evidence" value="ECO:0007669"/>
    <property type="project" value="TreeGrafter"/>
</dbReference>
<dbReference type="PANTHER" id="PTHR13069:SF37">
    <property type="entry name" value="FIRE DANCER"/>
    <property type="match status" value="1"/>
</dbReference>
<evidence type="ECO:0000259" key="4">
    <source>
        <dbReference type="Pfam" id="PF08241"/>
    </source>
</evidence>
<organism evidence="6 7">
    <name type="scientific">Parastrongyloides trichosuri</name>
    <name type="common">Possum-specific nematode worm</name>
    <dbReference type="NCBI Taxonomy" id="131310"/>
    <lineage>
        <taxon>Eukaryota</taxon>
        <taxon>Metazoa</taxon>
        <taxon>Ecdysozoa</taxon>
        <taxon>Nematoda</taxon>
        <taxon>Chromadorea</taxon>
        <taxon>Rhabditida</taxon>
        <taxon>Tylenchina</taxon>
        <taxon>Panagrolaimomorpha</taxon>
        <taxon>Strongyloidoidea</taxon>
        <taxon>Strongyloididae</taxon>
        <taxon>Parastrongyloides</taxon>
    </lineage>
</organism>
<evidence type="ECO:0000256" key="1">
    <source>
        <dbReference type="ARBA" id="ARBA00001954"/>
    </source>
</evidence>
<comment type="cofactor">
    <cofactor evidence="1">
        <name>Fe(2+)</name>
        <dbReference type="ChEBI" id="CHEBI:29033"/>
    </cofactor>
</comment>
<dbReference type="GO" id="GO:0000049">
    <property type="term" value="F:tRNA binding"/>
    <property type="evidence" value="ECO:0007669"/>
    <property type="project" value="TreeGrafter"/>
</dbReference>
<keyword evidence="6" id="KW-1185">Reference proteome</keyword>
<protein>
    <submittedName>
        <fullName evidence="7">S-adenosyl-L-methionine-dependent tRNA methyltransferase ABH8</fullName>
    </submittedName>
</protein>
<dbReference type="WBParaSite" id="PTRK_0000858300.1">
    <property type="protein sequence ID" value="PTRK_0000858300.1"/>
    <property type="gene ID" value="PTRK_0000858300"/>
</dbReference>
<dbReference type="GO" id="GO:0005634">
    <property type="term" value="C:nucleus"/>
    <property type="evidence" value="ECO:0007669"/>
    <property type="project" value="TreeGrafter"/>
</dbReference>
<dbReference type="Pfam" id="PF13532">
    <property type="entry name" value="2OG-FeII_Oxy_2"/>
    <property type="match status" value="1"/>
</dbReference>
<dbReference type="InterPro" id="IPR037151">
    <property type="entry name" value="AlkB-like_sf"/>
</dbReference>
<accession>A0A0N4ZKF0</accession>
<dbReference type="GO" id="GO:0005737">
    <property type="term" value="C:cytoplasm"/>
    <property type="evidence" value="ECO:0007669"/>
    <property type="project" value="TreeGrafter"/>
</dbReference>
<feature type="domain" description="Alpha-ketoglutarate-dependent dioxygenase AlkB-like" evidence="5">
    <location>
        <begin position="168"/>
        <end position="311"/>
    </location>
</feature>
<dbReference type="SUPFAM" id="SSF53335">
    <property type="entry name" value="S-adenosyl-L-methionine-dependent methyltransferases"/>
    <property type="match status" value="1"/>
</dbReference>
<dbReference type="InterPro" id="IPR051422">
    <property type="entry name" value="AlkB_tRNA_MeTrf/Diox"/>
</dbReference>
<dbReference type="InterPro" id="IPR027450">
    <property type="entry name" value="AlkB-like"/>
</dbReference>
<dbReference type="SUPFAM" id="SSF54928">
    <property type="entry name" value="RNA-binding domain, RBD"/>
    <property type="match status" value="1"/>
</dbReference>
<dbReference type="PANTHER" id="PTHR13069">
    <property type="entry name" value="ALKYLATED DNA REPAIR PROTEIN ALKB HOMOLOG 8"/>
    <property type="match status" value="1"/>
</dbReference>
<reference evidence="7" key="1">
    <citation type="submission" date="2017-02" db="UniProtKB">
        <authorList>
            <consortium name="WormBaseParasite"/>
        </authorList>
    </citation>
    <scope>IDENTIFICATION</scope>
</reference>
<evidence type="ECO:0000256" key="2">
    <source>
        <dbReference type="ARBA" id="ARBA00022603"/>
    </source>
</evidence>
<dbReference type="Pfam" id="PF08241">
    <property type="entry name" value="Methyltransf_11"/>
    <property type="match status" value="1"/>
</dbReference>
<dbReference type="CDD" id="cd02440">
    <property type="entry name" value="AdoMet_MTases"/>
    <property type="match status" value="1"/>
</dbReference>
<dbReference type="InterPro" id="IPR012677">
    <property type="entry name" value="Nucleotide-bd_a/b_plait_sf"/>
</dbReference>
<dbReference type="GO" id="GO:0106335">
    <property type="term" value="F:tRNA (5-carboxymethyluridine(34)-5-O)-methyltransferase activity"/>
    <property type="evidence" value="ECO:0007669"/>
    <property type="project" value="TreeGrafter"/>
</dbReference>
<dbReference type="AlphaFoldDB" id="A0A0N4ZKF0"/>
<dbReference type="InterPro" id="IPR029063">
    <property type="entry name" value="SAM-dependent_MTases_sf"/>
</dbReference>
<evidence type="ECO:0000313" key="7">
    <source>
        <dbReference type="WBParaSite" id="PTRK_0000858300.1"/>
    </source>
</evidence>
<keyword evidence="2" id="KW-0489">Methyltransferase</keyword>
<dbReference type="STRING" id="131310.A0A0N4ZKF0"/>
<keyword evidence="3" id="KW-0808">Transferase</keyword>
<sequence>MNEKKIKKQITKTISQVKRHYPQIELSDIPTRFLLISNSSLSCGVTLDDLENIFNQFDSDYSLYIYPVGRSYSFLACSCTNNAITILKTLQGKVPDELLKLGKPFNPFFITYVNCVPDEEKKENMLFPKGLKMIDDYINNEIASNIIKKIENDVIKNGEILKNRTVLHYGYKFNYDNNFALQQTTPIPNEFYDIIKRLEVDNLLENSEIPDQITVNIYEESQGIPFHIDTHSAFGKQIISLSLLSDVVMQFKDCANPAVIRNVLLKENSLIIMEDESRYKFKHGILNRKFDINPLTNRVMKRNKRISITFRKVQNTRCQCKFIEYCDWDRNGEMAIPKENKNGKILESSYVQEVYENIAEHFDETRHSQWKAVSKFLDSIPPYSVLFDLGCGNGKYLIRKDKLIKIGSDLCFNLCQIAYNKGCNVLQADILNLPFKPESADAVISIAVIHHLSTKSRRLEALKQIRKILKVGGRGCITVWAMNQKESQYEIMRSNKEDEEPLVDNNMLRVHSGKQFIQQDMLVPWQKDKEGEKQFLRYYHMFVDGELEEIINSVDGLKVHECILEQGNWIITFEKIF</sequence>
<dbReference type="SUPFAM" id="SSF51197">
    <property type="entry name" value="Clavaminate synthase-like"/>
    <property type="match status" value="1"/>
</dbReference>
<evidence type="ECO:0000256" key="3">
    <source>
        <dbReference type="ARBA" id="ARBA00022679"/>
    </source>
</evidence>
<name>A0A0N4ZKF0_PARTI</name>
<dbReference type="Gene3D" id="3.30.70.330">
    <property type="match status" value="1"/>
</dbReference>
<dbReference type="Gene3D" id="3.40.50.150">
    <property type="entry name" value="Vaccinia Virus protein VP39"/>
    <property type="match status" value="1"/>
</dbReference>
<proteinExistence type="predicted"/>
<evidence type="ECO:0000313" key="6">
    <source>
        <dbReference type="Proteomes" id="UP000038045"/>
    </source>
</evidence>
<dbReference type="GO" id="GO:0008757">
    <property type="term" value="F:S-adenosylmethionine-dependent methyltransferase activity"/>
    <property type="evidence" value="ECO:0007669"/>
    <property type="project" value="InterPro"/>
</dbReference>
<dbReference type="Proteomes" id="UP000038045">
    <property type="component" value="Unplaced"/>
</dbReference>
<dbReference type="Gene3D" id="2.60.120.590">
    <property type="entry name" value="Alpha-ketoglutarate-dependent dioxygenase AlkB-like"/>
    <property type="match status" value="1"/>
</dbReference>